<dbReference type="InterPro" id="IPR052106">
    <property type="entry name" value="PINc/VapC_TA"/>
</dbReference>
<dbReference type="Proteomes" id="UP000033860">
    <property type="component" value="Unassembled WGS sequence"/>
</dbReference>
<comment type="caution">
    <text evidence="2">The sequence shown here is derived from an EMBL/GenBank/DDBJ whole genome shotgun (WGS) entry which is preliminary data.</text>
</comment>
<dbReference type="Pfam" id="PF01850">
    <property type="entry name" value="PIN"/>
    <property type="match status" value="1"/>
</dbReference>
<reference evidence="2 3" key="1">
    <citation type="journal article" date="2015" name="Nature">
        <title>rRNA introns, odd ribosomes, and small enigmatic genomes across a large radiation of phyla.</title>
        <authorList>
            <person name="Brown C.T."/>
            <person name="Hug L.A."/>
            <person name="Thomas B.C."/>
            <person name="Sharon I."/>
            <person name="Castelle C.J."/>
            <person name="Singh A."/>
            <person name="Wilkins M.J."/>
            <person name="Williams K.H."/>
            <person name="Banfield J.F."/>
        </authorList>
    </citation>
    <scope>NUCLEOTIDE SEQUENCE [LARGE SCALE GENOMIC DNA]</scope>
</reference>
<dbReference type="EMBL" id="LCNT01000003">
    <property type="protein sequence ID" value="KKU61439.1"/>
    <property type="molecule type" value="Genomic_DNA"/>
</dbReference>
<dbReference type="SUPFAM" id="SSF88723">
    <property type="entry name" value="PIN domain-like"/>
    <property type="match status" value="1"/>
</dbReference>
<proteinExistence type="predicted"/>
<name>A0A0G1RVT4_9BACT</name>
<feature type="domain" description="PIN" evidence="1">
    <location>
        <begin position="5"/>
        <end position="131"/>
    </location>
</feature>
<dbReference type="Gene3D" id="3.40.50.1010">
    <property type="entry name" value="5'-nuclease"/>
    <property type="match status" value="1"/>
</dbReference>
<gene>
    <name evidence="2" type="ORF">UX85_C0003G0098</name>
</gene>
<sequence>MKPTFVDTNIFIRFITKDDSKKAAKCWLLFKKAREKKVILTTSEAILAETVYILTSKALYGLSREEVRDKLQPLIGLKGLKLNFRVEILMALDIFVEYKIDFEDALTVARMKSEQIKNIYSYDQDFDKVDWIGRQEP</sequence>
<protein>
    <recommendedName>
        <fullName evidence="1">PIN domain-containing protein</fullName>
    </recommendedName>
</protein>
<organism evidence="2 3">
    <name type="scientific">Candidatus Beckwithbacteria bacterium GW2011_GWB1_47_15</name>
    <dbReference type="NCBI Taxonomy" id="1618371"/>
    <lineage>
        <taxon>Bacteria</taxon>
        <taxon>Candidatus Beckwithiibacteriota</taxon>
    </lineage>
</organism>
<evidence type="ECO:0000259" key="1">
    <source>
        <dbReference type="Pfam" id="PF01850"/>
    </source>
</evidence>
<dbReference type="InterPro" id="IPR002716">
    <property type="entry name" value="PIN_dom"/>
</dbReference>
<dbReference type="PANTHER" id="PTHR38826">
    <property type="entry name" value="RIBONUCLEASE VAPC13"/>
    <property type="match status" value="1"/>
</dbReference>
<dbReference type="InterPro" id="IPR029060">
    <property type="entry name" value="PIN-like_dom_sf"/>
</dbReference>
<accession>A0A0G1RVT4</accession>
<evidence type="ECO:0000313" key="3">
    <source>
        <dbReference type="Proteomes" id="UP000033860"/>
    </source>
</evidence>
<evidence type="ECO:0000313" key="2">
    <source>
        <dbReference type="EMBL" id="KKU61439.1"/>
    </source>
</evidence>
<dbReference type="AlphaFoldDB" id="A0A0G1RVT4"/>
<dbReference type="PANTHER" id="PTHR38826:SF5">
    <property type="entry name" value="RIBONUCLEASE VAPC13"/>
    <property type="match status" value="1"/>
</dbReference>